<keyword evidence="2" id="KW-1185">Reference proteome</keyword>
<gene>
    <name evidence="1" type="ORF">MAR_006005</name>
</gene>
<evidence type="ECO:0000313" key="1">
    <source>
        <dbReference type="EMBL" id="WAQ93534.1"/>
    </source>
</evidence>
<organism evidence="1 2">
    <name type="scientific">Mya arenaria</name>
    <name type="common">Soft-shell clam</name>
    <dbReference type="NCBI Taxonomy" id="6604"/>
    <lineage>
        <taxon>Eukaryota</taxon>
        <taxon>Metazoa</taxon>
        <taxon>Spiralia</taxon>
        <taxon>Lophotrochozoa</taxon>
        <taxon>Mollusca</taxon>
        <taxon>Bivalvia</taxon>
        <taxon>Autobranchia</taxon>
        <taxon>Heteroconchia</taxon>
        <taxon>Euheterodonta</taxon>
        <taxon>Imparidentia</taxon>
        <taxon>Neoheterodontei</taxon>
        <taxon>Myida</taxon>
        <taxon>Myoidea</taxon>
        <taxon>Myidae</taxon>
        <taxon>Mya</taxon>
    </lineage>
</organism>
<proteinExistence type="predicted"/>
<evidence type="ECO:0000313" key="2">
    <source>
        <dbReference type="Proteomes" id="UP001164746"/>
    </source>
</evidence>
<sequence>MAEAQLDPAITSMITKVVQDSIGLSAQISQLTAENVELKARIYKLENKADASEQYSRRNNLRFFGVSEERGEDTDNILSLLPIERGRRRKKLKSKLKECGHNKVFFNEDLTKTRANLLFHARGLAKSGRVEGAWSSDGSILVRVKHGDSFAVKRIDCIDDLNQFKSYADIARSPAPVGT</sequence>
<reference evidence="1" key="1">
    <citation type="submission" date="2022-11" db="EMBL/GenBank/DDBJ databases">
        <title>Centuries of genome instability and evolution in soft-shell clam transmissible cancer (bioRxiv).</title>
        <authorList>
            <person name="Hart S.F.M."/>
            <person name="Yonemitsu M.A."/>
            <person name="Giersch R.M."/>
            <person name="Beal B.F."/>
            <person name="Arriagada G."/>
            <person name="Davis B.W."/>
            <person name="Ostrander E.A."/>
            <person name="Goff S.P."/>
            <person name="Metzger M.J."/>
        </authorList>
    </citation>
    <scope>NUCLEOTIDE SEQUENCE</scope>
    <source>
        <strain evidence="1">MELC-2E11</strain>
        <tissue evidence="1">Siphon/mantle</tissue>
    </source>
</reference>
<accession>A0ABY7D832</accession>
<dbReference type="Proteomes" id="UP001164746">
    <property type="component" value="Chromosome 1"/>
</dbReference>
<dbReference type="EMBL" id="CP111012">
    <property type="protein sequence ID" value="WAQ93534.1"/>
    <property type="molecule type" value="Genomic_DNA"/>
</dbReference>
<protein>
    <submittedName>
        <fullName evidence="1">Uncharacterized protein</fullName>
    </submittedName>
</protein>
<name>A0ABY7D832_MYAAR</name>